<dbReference type="Proteomes" id="UP000554837">
    <property type="component" value="Unassembled WGS sequence"/>
</dbReference>
<evidence type="ECO:0000313" key="2">
    <source>
        <dbReference type="EMBL" id="MBB5205400.1"/>
    </source>
</evidence>
<name>A0A840SAJ6_9BURK</name>
<evidence type="ECO:0000256" key="1">
    <source>
        <dbReference type="SAM" id="SignalP"/>
    </source>
</evidence>
<sequence length="127" mass="13454">MKNMKTLTAVAALILASSTWAHGEAHEHKPLHGGIVMEASDMDWELVAKPERIVLHVRDHGKAAKTAGASGKLTLLSGKDKTEAVLKPAGDDRLEAEGPFKLGPGTKLVATVTLAGKKPANVRFTLK</sequence>
<proteinExistence type="predicted"/>
<feature type="chain" id="PRO_5032938053" evidence="1">
    <location>
        <begin position="22"/>
        <end position="127"/>
    </location>
</feature>
<dbReference type="EMBL" id="JACHHO010000004">
    <property type="protein sequence ID" value="MBB5205400.1"/>
    <property type="molecule type" value="Genomic_DNA"/>
</dbReference>
<dbReference type="AlphaFoldDB" id="A0A840SAJ6"/>
<reference evidence="2 3" key="1">
    <citation type="submission" date="2020-08" db="EMBL/GenBank/DDBJ databases">
        <title>Genomic Encyclopedia of Type Strains, Phase IV (KMG-IV): sequencing the most valuable type-strain genomes for metagenomic binning, comparative biology and taxonomic classification.</title>
        <authorList>
            <person name="Goeker M."/>
        </authorList>
    </citation>
    <scope>NUCLEOTIDE SEQUENCE [LARGE SCALE GENOMIC DNA]</scope>
    <source>
        <strain evidence="2 3">DSM 23958</strain>
    </source>
</reference>
<keyword evidence="3" id="KW-1185">Reference proteome</keyword>
<feature type="signal peptide" evidence="1">
    <location>
        <begin position="1"/>
        <end position="21"/>
    </location>
</feature>
<dbReference type="RefSeq" id="WP_175423614.1">
    <property type="nucleotide sequence ID" value="NZ_CP040709.1"/>
</dbReference>
<protein>
    <submittedName>
        <fullName evidence="2">Uncharacterized protein</fullName>
    </submittedName>
</protein>
<organism evidence="2 3">
    <name type="scientific">Inhella inkyongensis</name>
    <dbReference type="NCBI Taxonomy" id="392593"/>
    <lineage>
        <taxon>Bacteria</taxon>
        <taxon>Pseudomonadati</taxon>
        <taxon>Pseudomonadota</taxon>
        <taxon>Betaproteobacteria</taxon>
        <taxon>Burkholderiales</taxon>
        <taxon>Sphaerotilaceae</taxon>
        <taxon>Inhella</taxon>
    </lineage>
</organism>
<gene>
    <name evidence="2" type="ORF">HNQ51_002719</name>
</gene>
<evidence type="ECO:0000313" key="3">
    <source>
        <dbReference type="Proteomes" id="UP000554837"/>
    </source>
</evidence>
<comment type="caution">
    <text evidence="2">The sequence shown here is derived from an EMBL/GenBank/DDBJ whole genome shotgun (WGS) entry which is preliminary data.</text>
</comment>
<keyword evidence="1" id="KW-0732">Signal</keyword>
<accession>A0A840SAJ6</accession>